<organism evidence="5 6">
    <name type="scientific">Paraglaciecola mesophila</name>
    <dbReference type="NCBI Taxonomy" id="197222"/>
    <lineage>
        <taxon>Bacteria</taxon>
        <taxon>Pseudomonadati</taxon>
        <taxon>Pseudomonadota</taxon>
        <taxon>Gammaproteobacteria</taxon>
        <taxon>Alteromonadales</taxon>
        <taxon>Alteromonadaceae</taxon>
        <taxon>Paraglaciecola</taxon>
    </lineage>
</organism>
<name>A0ABU9SZF2_9ALTE</name>
<keyword evidence="6" id="KW-1185">Reference proteome</keyword>
<sequence>MSDSVIFQELTTNSGMKIGHATLNRPNAHNALSMDMIQLLMPQLLAWQQDENICMVLLDGSGEKALCAGGDVVAMHNAMASQPKSMPESLQAFFTQEYQLDYLIHTYTKPFAVWGAGIVMGGGMGLMNGGSHRIVTDTSRLAMPEISIGLYPDVGGSWFLNNMPLGCGLFLGMTGASMNATDALYVNMADYFIPNNLKTQWLESLKQVPWGNNSAANRDQLSVLCAKQHQQHEALLPEAKVQPLQSTLDELATKTSAADVAEQIMALDAQGDKWLSKAQKTLQAGSPISASLVFRQLQHGQSLTLAQCFEMELIMSCRCGEFGEFQEGVRALLVDKDHQPKWRYTSIDQVPNETLVWFFDSPWQANAHPLQHLAKE</sequence>
<evidence type="ECO:0000313" key="6">
    <source>
        <dbReference type="Proteomes" id="UP001461163"/>
    </source>
</evidence>
<dbReference type="PANTHER" id="PTHR43176:SF3">
    <property type="entry name" value="3-HYDROXYISOBUTYRYL-COA HYDROLASE, MITOCHONDRIAL"/>
    <property type="match status" value="1"/>
</dbReference>
<dbReference type="Proteomes" id="UP001461163">
    <property type="component" value="Unassembled WGS sequence"/>
</dbReference>
<evidence type="ECO:0000259" key="4">
    <source>
        <dbReference type="Pfam" id="PF16113"/>
    </source>
</evidence>
<comment type="caution">
    <text evidence="5">The sequence shown here is derived from an EMBL/GenBank/DDBJ whole genome shotgun (WGS) entry which is preliminary data.</text>
</comment>
<reference evidence="5 6" key="1">
    <citation type="submission" date="2024-03" db="EMBL/GenBank/DDBJ databases">
        <title>Community enrichment and isolation of bacterial strains for fucoidan degradation.</title>
        <authorList>
            <person name="Sichert A."/>
        </authorList>
    </citation>
    <scope>NUCLEOTIDE SEQUENCE [LARGE SCALE GENOMIC DNA]</scope>
    <source>
        <strain evidence="5 6">AS12</strain>
    </source>
</reference>
<dbReference type="CDD" id="cd06558">
    <property type="entry name" value="crotonase-like"/>
    <property type="match status" value="1"/>
</dbReference>
<dbReference type="InterPro" id="IPR029045">
    <property type="entry name" value="ClpP/crotonase-like_dom_sf"/>
</dbReference>
<evidence type="ECO:0000256" key="3">
    <source>
        <dbReference type="ARBA" id="ARBA00022801"/>
    </source>
</evidence>
<dbReference type="EC" id="3.1.2.4" evidence="2"/>
<dbReference type="SUPFAM" id="SSF52096">
    <property type="entry name" value="ClpP/crotonase"/>
    <property type="match status" value="1"/>
</dbReference>
<evidence type="ECO:0000256" key="2">
    <source>
        <dbReference type="ARBA" id="ARBA00011915"/>
    </source>
</evidence>
<comment type="catalytic activity">
    <reaction evidence="1">
        <text>3-hydroxy-2-methylpropanoyl-CoA + H2O = 3-hydroxy-2-methylpropanoate + CoA + H(+)</text>
        <dbReference type="Rhea" id="RHEA:20888"/>
        <dbReference type="ChEBI" id="CHEBI:11805"/>
        <dbReference type="ChEBI" id="CHEBI:15377"/>
        <dbReference type="ChEBI" id="CHEBI:15378"/>
        <dbReference type="ChEBI" id="CHEBI:57287"/>
        <dbReference type="ChEBI" id="CHEBI:57340"/>
        <dbReference type="EC" id="3.1.2.4"/>
    </reaction>
</comment>
<gene>
    <name evidence="5" type="ORF">WNY77_17755</name>
</gene>
<evidence type="ECO:0000313" key="5">
    <source>
        <dbReference type="EMBL" id="MEM5499262.1"/>
    </source>
</evidence>
<proteinExistence type="predicted"/>
<dbReference type="EMBL" id="JBBMQS010000012">
    <property type="protein sequence ID" value="MEM5499262.1"/>
    <property type="molecule type" value="Genomic_DNA"/>
</dbReference>
<dbReference type="RefSeq" id="WP_342882451.1">
    <property type="nucleotide sequence ID" value="NZ_JBBMQS010000012.1"/>
</dbReference>
<evidence type="ECO:0000256" key="1">
    <source>
        <dbReference type="ARBA" id="ARBA00001709"/>
    </source>
</evidence>
<dbReference type="NCBIfam" id="NF004127">
    <property type="entry name" value="PRK05617.1"/>
    <property type="match status" value="1"/>
</dbReference>
<dbReference type="GO" id="GO:0016787">
    <property type="term" value="F:hydrolase activity"/>
    <property type="evidence" value="ECO:0007669"/>
    <property type="project" value="UniProtKB-KW"/>
</dbReference>
<accession>A0ABU9SZF2</accession>
<dbReference type="Pfam" id="PF16113">
    <property type="entry name" value="ECH_2"/>
    <property type="match status" value="1"/>
</dbReference>
<protein>
    <recommendedName>
        <fullName evidence="2">3-hydroxyisobutyryl-CoA hydrolase</fullName>
        <ecNumber evidence="2">3.1.2.4</ecNumber>
    </recommendedName>
</protein>
<dbReference type="PANTHER" id="PTHR43176">
    <property type="entry name" value="3-HYDROXYISOBUTYRYL-COA HYDROLASE-RELATED"/>
    <property type="match status" value="1"/>
</dbReference>
<feature type="domain" description="Enoyl-CoA hydratase/isomerase" evidence="4">
    <location>
        <begin position="18"/>
        <end position="359"/>
    </location>
</feature>
<dbReference type="Gene3D" id="3.90.226.10">
    <property type="entry name" value="2-enoyl-CoA Hydratase, Chain A, domain 1"/>
    <property type="match status" value="1"/>
</dbReference>
<keyword evidence="3 5" id="KW-0378">Hydrolase</keyword>
<dbReference type="InterPro" id="IPR045004">
    <property type="entry name" value="ECH_dom"/>
</dbReference>
<dbReference type="InterPro" id="IPR032259">
    <property type="entry name" value="HIBYL-CoA-H"/>
</dbReference>